<feature type="domain" description="Methyl-accepting transducer" evidence="4">
    <location>
        <begin position="21"/>
        <end position="189"/>
    </location>
</feature>
<proteinExistence type="predicted"/>
<feature type="coiled-coil region" evidence="3">
    <location>
        <begin position="112"/>
        <end position="181"/>
    </location>
</feature>
<keyword evidence="6" id="KW-1185">Reference proteome</keyword>
<dbReference type="Pfam" id="PF00015">
    <property type="entry name" value="MCPsignal"/>
    <property type="match status" value="1"/>
</dbReference>
<comment type="caution">
    <text evidence="5">The sequence shown here is derived from an EMBL/GenBank/DDBJ whole genome shotgun (WGS) entry which is preliminary data.</text>
</comment>
<dbReference type="EMBL" id="JARMAB010000013">
    <property type="protein sequence ID" value="MED1203595.1"/>
    <property type="molecule type" value="Genomic_DNA"/>
</dbReference>
<name>A0ABU6MKL9_9BACI</name>
<reference evidence="5 6" key="1">
    <citation type="submission" date="2023-03" db="EMBL/GenBank/DDBJ databases">
        <title>Bacillus Genome Sequencing.</title>
        <authorList>
            <person name="Dunlap C."/>
        </authorList>
    </citation>
    <scope>NUCLEOTIDE SEQUENCE [LARGE SCALE GENOMIC DNA]</scope>
    <source>
        <strain evidence="5 6">B-23453</strain>
    </source>
</reference>
<organism evidence="5 6">
    <name type="scientific">Heyndrickxia acidicola</name>
    <dbReference type="NCBI Taxonomy" id="209389"/>
    <lineage>
        <taxon>Bacteria</taxon>
        <taxon>Bacillati</taxon>
        <taxon>Bacillota</taxon>
        <taxon>Bacilli</taxon>
        <taxon>Bacillales</taxon>
        <taxon>Bacillaceae</taxon>
        <taxon>Heyndrickxia</taxon>
    </lineage>
</organism>
<dbReference type="Proteomes" id="UP001341444">
    <property type="component" value="Unassembled WGS sequence"/>
</dbReference>
<dbReference type="RefSeq" id="WP_157090826.1">
    <property type="nucleotide sequence ID" value="NZ_JARMAB010000013.1"/>
</dbReference>
<dbReference type="SUPFAM" id="SSF58104">
    <property type="entry name" value="Methyl-accepting chemotaxis protein (MCP) signaling domain"/>
    <property type="match status" value="1"/>
</dbReference>
<evidence type="ECO:0000313" key="6">
    <source>
        <dbReference type="Proteomes" id="UP001341444"/>
    </source>
</evidence>
<keyword evidence="3" id="KW-0175">Coiled coil</keyword>
<evidence type="ECO:0000259" key="4">
    <source>
        <dbReference type="PROSITE" id="PS50111"/>
    </source>
</evidence>
<dbReference type="PANTHER" id="PTHR32089">
    <property type="entry name" value="METHYL-ACCEPTING CHEMOTAXIS PROTEIN MCPB"/>
    <property type="match status" value="1"/>
</dbReference>
<evidence type="ECO:0000256" key="1">
    <source>
        <dbReference type="ARBA" id="ARBA00023224"/>
    </source>
</evidence>
<keyword evidence="1 2" id="KW-0807">Transducer</keyword>
<gene>
    <name evidence="5" type="ORF">P4T90_10975</name>
</gene>
<dbReference type="PANTHER" id="PTHR32089:SF112">
    <property type="entry name" value="LYSOZYME-LIKE PROTEIN-RELATED"/>
    <property type="match status" value="1"/>
</dbReference>
<accession>A0ABU6MKL9</accession>
<evidence type="ECO:0000313" key="5">
    <source>
        <dbReference type="EMBL" id="MED1203595.1"/>
    </source>
</evidence>
<dbReference type="SMART" id="SM00283">
    <property type="entry name" value="MA"/>
    <property type="match status" value="1"/>
</dbReference>
<evidence type="ECO:0000256" key="3">
    <source>
        <dbReference type="SAM" id="Coils"/>
    </source>
</evidence>
<sequence length="189" mass="21014">MAVIKIATDITLRENNTFKIATTLQDMAEELLKRADKGSKKNEEIMAATENLVIESKENIEILHSLEEQAHSINDIANTIKEISMQTNLLALNAAIEAARAGEHGRGFNVVATEVRKLANRAQESIQEVNARIEGISHEIKKMSVVTLRFQTGILNNQSLSEDAQKEFSEIESAARQLDSQAKAFREIL</sequence>
<evidence type="ECO:0000256" key="2">
    <source>
        <dbReference type="PROSITE-ProRule" id="PRU00284"/>
    </source>
</evidence>
<dbReference type="Gene3D" id="1.10.287.950">
    <property type="entry name" value="Methyl-accepting chemotaxis protein"/>
    <property type="match status" value="1"/>
</dbReference>
<protein>
    <submittedName>
        <fullName evidence="5">Methyl-accepting chemotaxis protein</fullName>
    </submittedName>
</protein>
<dbReference type="InterPro" id="IPR004089">
    <property type="entry name" value="MCPsignal_dom"/>
</dbReference>
<dbReference type="PROSITE" id="PS50111">
    <property type="entry name" value="CHEMOTAXIS_TRANSDUC_2"/>
    <property type="match status" value="1"/>
</dbReference>